<comment type="caution">
    <text evidence="1">The sequence shown here is derived from an EMBL/GenBank/DDBJ whole genome shotgun (WGS) entry which is preliminary data.</text>
</comment>
<evidence type="ECO:0000313" key="2">
    <source>
        <dbReference type="Proteomes" id="UP000499080"/>
    </source>
</evidence>
<dbReference type="Proteomes" id="UP000499080">
    <property type="component" value="Unassembled WGS sequence"/>
</dbReference>
<name>A0A4Y2JBF7_ARAVE</name>
<keyword evidence="2" id="KW-1185">Reference proteome</keyword>
<reference evidence="1 2" key="1">
    <citation type="journal article" date="2019" name="Sci. Rep.">
        <title>Orb-weaving spider Araneus ventricosus genome elucidates the spidroin gene catalogue.</title>
        <authorList>
            <person name="Kono N."/>
            <person name="Nakamura H."/>
            <person name="Ohtoshi R."/>
            <person name="Moran D.A.P."/>
            <person name="Shinohara A."/>
            <person name="Yoshida Y."/>
            <person name="Fujiwara M."/>
            <person name="Mori M."/>
            <person name="Tomita M."/>
            <person name="Arakawa K."/>
        </authorList>
    </citation>
    <scope>NUCLEOTIDE SEQUENCE [LARGE SCALE GENOMIC DNA]</scope>
</reference>
<evidence type="ECO:0000313" key="1">
    <source>
        <dbReference type="EMBL" id="GBM87390.1"/>
    </source>
</evidence>
<proteinExistence type="predicted"/>
<protein>
    <submittedName>
        <fullName evidence="1">Uncharacterized protein</fullName>
    </submittedName>
</protein>
<accession>A0A4Y2JBF7</accession>
<gene>
    <name evidence="1" type="ORF">AVEN_168638_1</name>
</gene>
<dbReference type="AlphaFoldDB" id="A0A4Y2JBF7"/>
<organism evidence="1 2">
    <name type="scientific">Araneus ventricosus</name>
    <name type="common">Orbweaver spider</name>
    <name type="synonym">Epeira ventricosa</name>
    <dbReference type="NCBI Taxonomy" id="182803"/>
    <lineage>
        <taxon>Eukaryota</taxon>
        <taxon>Metazoa</taxon>
        <taxon>Ecdysozoa</taxon>
        <taxon>Arthropoda</taxon>
        <taxon>Chelicerata</taxon>
        <taxon>Arachnida</taxon>
        <taxon>Araneae</taxon>
        <taxon>Araneomorphae</taxon>
        <taxon>Entelegynae</taxon>
        <taxon>Araneoidea</taxon>
        <taxon>Araneidae</taxon>
        <taxon>Araneus</taxon>
    </lineage>
</organism>
<dbReference type="EMBL" id="BGPR01003378">
    <property type="protein sequence ID" value="GBM87390.1"/>
    <property type="molecule type" value="Genomic_DNA"/>
</dbReference>
<sequence>MRAALMHAKFVESQMPSIRCGAGDWRGGCALRCRSFMGSFHPDIDFVTELVFEKYDVLGEINLLVRLNLAEDNDDNGSNIHSGCLAKGFSPLVVK</sequence>